<protein>
    <recommendedName>
        <fullName evidence="2">ERAP1-like C-terminal domain-containing protein</fullName>
    </recommendedName>
</protein>
<dbReference type="InterPro" id="IPR050344">
    <property type="entry name" value="Peptidase_M1_aminopeptidases"/>
</dbReference>
<accession>T1FC27</accession>
<dbReference type="PANTHER" id="PTHR11533">
    <property type="entry name" value="PROTEASE M1 ZINC METALLOPROTEASE"/>
    <property type="match status" value="1"/>
</dbReference>
<dbReference type="EnsemblMetazoa" id="HelroT177683">
    <property type="protein sequence ID" value="HelroP177683"/>
    <property type="gene ID" value="HelroG177683"/>
</dbReference>
<dbReference type="Gene3D" id="1.25.50.20">
    <property type="match status" value="1"/>
</dbReference>
<evidence type="ECO:0000313" key="3">
    <source>
        <dbReference type="EMBL" id="ESN98010.1"/>
    </source>
</evidence>
<reference evidence="4" key="3">
    <citation type="submission" date="2015-06" db="UniProtKB">
        <authorList>
            <consortium name="EnsemblMetazoa"/>
        </authorList>
    </citation>
    <scope>IDENTIFICATION</scope>
</reference>
<dbReference type="HOGENOM" id="CLU_1067811_0_0_1"/>
<evidence type="ECO:0000313" key="5">
    <source>
        <dbReference type="Proteomes" id="UP000015101"/>
    </source>
</evidence>
<gene>
    <name evidence="4" type="primary">20206376</name>
    <name evidence="3" type="ORF">HELRODRAFT_177683</name>
</gene>
<sequence>MFYKLPNGPCGSFSNPIGNHTVKLYRHRLLRNEQMNVTNALDFLLYLKEEDDYHPWDVFIDNRWYLLKLLDSRHVESFKNVTRNIITPFLETFKPQSNDTVKIRDLRMFLMVIACYVGMEKYLQTMNEMFHQAIAGGLKLTPIEKFLLYGKVVAYGGEEEWNYFMEIVMSNDSTYGQRTEALEHLSQSEDPSRVLKLLTMSLNDTLLDADESYAVLCFIGANANNKETFWKFFNENWMKIYERISDEIDFIIESARPYFSTKADYNDLKTLLTKFKESGITLGSDHLSVVRANVDCLEMRLLYFPKGAVDKTQKSYIILEFLK</sequence>
<evidence type="ECO:0000313" key="4">
    <source>
        <dbReference type="EnsemblMetazoa" id="HelroP177683"/>
    </source>
</evidence>
<dbReference type="RefSeq" id="XP_009024075.1">
    <property type="nucleotide sequence ID" value="XM_009025827.1"/>
</dbReference>
<dbReference type="KEGG" id="hro:HELRODRAFT_177683"/>
<dbReference type="Proteomes" id="UP000015101">
    <property type="component" value="Unassembled WGS sequence"/>
</dbReference>
<comment type="similarity">
    <text evidence="1">Belongs to the peptidase M1 family.</text>
</comment>
<dbReference type="EMBL" id="KB097269">
    <property type="protein sequence ID" value="ESN98010.1"/>
    <property type="molecule type" value="Genomic_DNA"/>
</dbReference>
<dbReference type="OMA" id="WISKNAM"/>
<dbReference type="InterPro" id="IPR024571">
    <property type="entry name" value="ERAP1-like_C_dom"/>
</dbReference>
<organism evidence="4 5">
    <name type="scientific">Helobdella robusta</name>
    <name type="common">Californian leech</name>
    <dbReference type="NCBI Taxonomy" id="6412"/>
    <lineage>
        <taxon>Eukaryota</taxon>
        <taxon>Metazoa</taxon>
        <taxon>Spiralia</taxon>
        <taxon>Lophotrochozoa</taxon>
        <taxon>Annelida</taxon>
        <taxon>Clitellata</taxon>
        <taxon>Hirudinea</taxon>
        <taxon>Rhynchobdellida</taxon>
        <taxon>Glossiphoniidae</taxon>
        <taxon>Helobdella</taxon>
    </lineage>
</organism>
<dbReference type="AlphaFoldDB" id="T1FC27"/>
<feature type="domain" description="ERAP1-like C-terminal" evidence="2">
    <location>
        <begin position="29"/>
        <end position="274"/>
    </location>
</feature>
<proteinExistence type="inferred from homology"/>
<dbReference type="EMBL" id="AMQM01006125">
    <property type="status" value="NOT_ANNOTATED_CDS"/>
    <property type="molecule type" value="Genomic_DNA"/>
</dbReference>
<dbReference type="CTD" id="20206376"/>
<name>T1FC27_HELRO</name>
<evidence type="ECO:0000259" key="2">
    <source>
        <dbReference type="Pfam" id="PF11838"/>
    </source>
</evidence>
<dbReference type="InParanoid" id="T1FC27"/>
<dbReference type="Pfam" id="PF11838">
    <property type="entry name" value="ERAP1_C"/>
    <property type="match status" value="1"/>
</dbReference>
<dbReference type="GeneID" id="20206376"/>
<dbReference type="eggNOG" id="KOG1046">
    <property type="taxonomic scope" value="Eukaryota"/>
</dbReference>
<dbReference type="PANTHER" id="PTHR11533:SF299">
    <property type="entry name" value="AMINOPEPTIDASE"/>
    <property type="match status" value="1"/>
</dbReference>
<reference evidence="5" key="1">
    <citation type="submission" date="2012-12" db="EMBL/GenBank/DDBJ databases">
        <authorList>
            <person name="Hellsten U."/>
            <person name="Grimwood J."/>
            <person name="Chapman J.A."/>
            <person name="Shapiro H."/>
            <person name="Aerts A."/>
            <person name="Otillar R.P."/>
            <person name="Terry A.Y."/>
            <person name="Boore J.L."/>
            <person name="Simakov O."/>
            <person name="Marletaz F."/>
            <person name="Cho S.-J."/>
            <person name="Edsinger-Gonzales E."/>
            <person name="Havlak P."/>
            <person name="Kuo D.-H."/>
            <person name="Larsson T."/>
            <person name="Lv J."/>
            <person name="Arendt D."/>
            <person name="Savage R."/>
            <person name="Osoegawa K."/>
            <person name="de Jong P."/>
            <person name="Lindberg D.R."/>
            <person name="Seaver E.C."/>
            <person name="Weisblat D.A."/>
            <person name="Putnam N.H."/>
            <person name="Grigoriev I.V."/>
            <person name="Rokhsar D.S."/>
        </authorList>
    </citation>
    <scope>NUCLEOTIDE SEQUENCE</scope>
</reference>
<reference evidence="3 5" key="2">
    <citation type="journal article" date="2013" name="Nature">
        <title>Insights into bilaterian evolution from three spiralian genomes.</title>
        <authorList>
            <person name="Simakov O."/>
            <person name="Marletaz F."/>
            <person name="Cho S.J."/>
            <person name="Edsinger-Gonzales E."/>
            <person name="Havlak P."/>
            <person name="Hellsten U."/>
            <person name="Kuo D.H."/>
            <person name="Larsson T."/>
            <person name="Lv J."/>
            <person name="Arendt D."/>
            <person name="Savage R."/>
            <person name="Osoegawa K."/>
            <person name="de Jong P."/>
            <person name="Grimwood J."/>
            <person name="Chapman J.A."/>
            <person name="Shapiro H."/>
            <person name="Aerts A."/>
            <person name="Otillar R.P."/>
            <person name="Terry A.Y."/>
            <person name="Boore J.L."/>
            <person name="Grigoriev I.V."/>
            <person name="Lindberg D.R."/>
            <person name="Seaver E.C."/>
            <person name="Weisblat D.A."/>
            <person name="Putnam N.H."/>
            <person name="Rokhsar D.S."/>
        </authorList>
    </citation>
    <scope>NUCLEOTIDE SEQUENCE</scope>
</reference>
<keyword evidence="5" id="KW-1185">Reference proteome</keyword>
<evidence type="ECO:0000256" key="1">
    <source>
        <dbReference type="ARBA" id="ARBA00010136"/>
    </source>
</evidence>